<keyword evidence="2" id="KW-0732">Signal</keyword>
<dbReference type="OrthoDB" id="3794114at2759"/>
<feature type="region of interest" description="Disordered" evidence="1">
    <location>
        <begin position="247"/>
        <end position="267"/>
    </location>
</feature>
<feature type="compositionally biased region" description="Basic and acidic residues" evidence="1">
    <location>
        <begin position="37"/>
        <end position="53"/>
    </location>
</feature>
<feature type="signal peptide" evidence="2">
    <location>
        <begin position="1"/>
        <end position="24"/>
    </location>
</feature>
<accession>A0A6A7A6H3</accession>
<evidence type="ECO:0000313" key="4">
    <source>
        <dbReference type="Proteomes" id="UP000799424"/>
    </source>
</evidence>
<name>A0A6A7A6H3_9PLEO</name>
<dbReference type="AlphaFoldDB" id="A0A6A7A6H3"/>
<sequence length="284" mass="30483">MHFSLAKACIALLAFGQALGVARAYPSQTSTTLDQNFSHHDNQSSKGNDEETPIERRALEPKLTSWGQGSIAATWTGSLKEPAKSGWTENTIDEYAANAWKQTQYGSDPAPILVAALWVPGVGLYLGSIPHGDYPGSTMTAQARMDSLIRAEAPLLWQQVQHRTSKGTPKWHAEDTAMLMYERSACKTTASNLHGRLALSNTILSSPKVIEAKALMQHAVPLGLVEPAVRSIPFALLTRFKVKDADRSSDSYSVPPRGAPADSTHSKAVGADLLGPLALTPATV</sequence>
<protein>
    <submittedName>
        <fullName evidence="3">Uncharacterized protein</fullName>
    </submittedName>
</protein>
<organism evidence="3 4">
    <name type="scientific">Ophiobolus disseminans</name>
    <dbReference type="NCBI Taxonomy" id="1469910"/>
    <lineage>
        <taxon>Eukaryota</taxon>
        <taxon>Fungi</taxon>
        <taxon>Dikarya</taxon>
        <taxon>Ascomycota</taxon>
        <taxon>Pezizomycotina</taxon>
        <taxon>Dothideomycetes</taxon>
        <taxon>Pleosporomycetidae</taxon>
        <taxon>Pleosporales</taxon>
        <taxon>Pleosporineae</taxon>
        <taxon>Phaeosphaeriaceae</taxon>
        <taxon>Ophiobolus</taxon>
    </lineage>
</organism>
<dbReference type="EMBL" id="MU006223">
    <property type="protein sequence ID" value="KAF2828287.1"/>
    <property type="molecule type" value="Genomic_DNA"/>
</dbReference>
<feature type="chain" id="PRO_5025469726" evidence="2">
    <location>
        <begin position="25"/>
        <end position="284"/>
    </location>
</feature>
<evidence type="ECO:0000256" key="1">
    <source>
        <dbReference type="SAM" id="MobiDB-lite"/>
    </source>
</evidence>
<keyword evidence="4" id="KW-1185">Reference proteome</keyword>
<reference evidence="3" key="1">
    <citation type="journal article" date="2020" name="Stud. Mycol.">
        <title>101 Dothideomycetes genomes: a test case for predicting lifestyles and emergence of pathogens.</title>
        <authorList>
            <person name="Haridas S."/>
            <person name="Albert R."/>
            <person name="Binder M."/>
            <person name="Bloem J."/>
            <person name="Labutti K."/>
            <person name="Salamov A."/>
            <person name="Andreopoulos B."/>
            <person name="Baker S."/>
            <person name="Barry K."/>
            <person name="Bills G."/>
            <person name="Bluhm B."/>
            <person name="Cannon C."/>
            <person name="Castanera R."/>
            <person name="Culley D."/>
            <person name="Daum C."/>
            <person name="Ezra D."/>
            <person name="Gonzalez J."/>
            <person name="Henrissat B."/>
            <person name="Kuo A."/>
            <person name="Liang C."/>
            <person name="Lipzen A."/>
            <person name="Lutzoni F."/>
            <person name="Magnuson J."/>
            <person name="Mondo S."/>
            <person name="Nolan M."/>
            <person name="Ohm R."/>
            <person name="Pangilinan J."/>
            <person name="Park H.-J."/>
            <person name="Ramirez L."/>
            <person name="Alfaro M."/>
            <person name="Sun H."/>
            <person name="Tritt A."/>
            <person name="Yoshinaga Y."/>
            <person name="Zwiers L.-H."/>
            <person name="Turgeon B."/>
            <person name="Goodwin S."/>
            <person name="Spatafora J."/>
            <person name="Crous P."/>
            <person name="Grigoriev I."/>
        </authorList>
    </citation>
    <scope>NUCLEOTIDE SEQUENCE</scope>
    <source>
        <strain evidence="3">CBS 113818</strain>
    </source>
</reference>
<evidence type="ECO:0000313" key="3">
    <source>
        <dbReference type="EMBL" id="KAF2828287.1"/>
    </source>
</evidence>
<feature type="region of interest" description="Disordered" evidence="1">
    <location>
        <begin position="31"/>
        <end position="53"/>
    </location>
</feature>
<proteinExistence type="predicted"/>
<gene>
    <name evidence="3" type="ORF">CC86DRAFT_405290</name>
</gene>
<dbReference type="Proteomes" id="UP000799424">
    <property type="component" value="Unassembled WGS sequence"/>
</dbReference>
<evidence type="ECO:0000256" key="2">
    <source>
        <dbReference type="SAM" id="SignalP"/>
    </source>
</evidence>